<proteinExistence type="predicted"/>
<dbReference type="EMBL" id="JAYGJQ010000002">
    <property type="protein sequence ID" value="MEA9357271.1"/>
    <property type="molecule type" value="Genomic_DNA"/>
</dbReference>
<reference evidence="2 3" key="1">
    <citation type="submission" date="2023-11" db="EMBL/GenBank/DDBJ databases">
        <title>A Novel Polar Bacteriovorax (B. antarcticus) Isolated from the Biocrust in Antarctica.</title>
        <authorList>
            <person name="Mun W."/>
            <person name="Choi S.Y."/>
            <person name="Mitchell R.J."/>
        </authorList>
    </citation>
    <scope>NUCLEOTIDE SEQUENCE [LARGE SCALE GENOMIC DNA]</scope>
    <source>
        <strain evidence="2 3">PP10</strain>
    </source>
</reference>
<accession>A0ABU5VWD4</accession>
<dbReference type="SMART" id="SM00530">
    <property type="entry name" value="HTH_XRE"/>
    <property type="match status" value="1"/>
</dbReference>
<dbReference type="Gene3D" id="1.10.260.40">
    <property type="entry name" value="lambda repressor-like DNA-binding domains"/>
    <property type="match status" value="1"/>
</dbReference>
<dbReference type="CDD" id="cd00093">
    <property type="entry name" value="HTH_XRE"/>
    <property type="match status" value="1"/>
</dbReference>
<dbReference type="InterPro" id="IPR010982">
    <property type="entry name" value="Lambda_DNA-bd_dom_sf"/>
</dbReference>
<dbReference type="RefSeq" id="WP_323577209.1">
    <property type="nucleotide sequence ID" value="NZ_JAYGJQ010000002.1"/>
</dbReference>
<protein>
    <submittedName>
        <fullName evidence="2">Helix-turn-helix transcriptional regulator</fullName>
    </submittedName>
</protein>
<gene>
    <name evidence="2" type="ORF">SHI21_13685</name>
</gene>
<organism evidence="2 3">
    <name type="scientific">Bacteriovorax antarcticus</name>
    <dbReference type="NCBI Taxonomy" id="3088717"/>
    <lineage>
        <taxon>Bacteria</taxon>
        <taxon>Pseudomonadati</taxon>
        <taxon>Bdellovibrionota</taxon>
        <taxon>Bacteriovoracia</taxon>
        <taxon>Bacteriovoracales</taxon>
        <taxon>Bacteriovoracaceae</taxon>
        <taxon>Bacteriovorax</taxon>
    </lineage>
</organism>
<evidence type="ECO:0000259" key="1">
    <source>
        <dbReference type="PROSITE" id="PS50943"/>
    </source>
</evidence>
<sequence length="104" mass="11544">MITKNKIKAKSAIRKITGHISFGEMLQAHRQSQELNQITIAEMIGISKQDLCNIEKGRKLVSVERAIAFADALGMPKKTFAKYALQDQLYKAGIKGEVVIKEVA</sequence>
<name>A0ABU5VWD4_9BACT</name>
<dbReference type="SUPFAM" id="SSF47413">
    <property type="entry name" value="lambda repressor-like DNA-binding domains"/>
    <property type="match status" value="1"/>
</dbReference>
<dbReference type="PROSITE" id="PS50943">
    <property type="entry name" value="HTH_CROC1"/>
    <property type="match status" value="1"/>
</dbReference>
<comment type="caution">
    <text evidence="2">The sequence shown here is derived from an EMBL/GenBank/DDBJ whole genome shotgun (WGS) entry which is preliminary data.</text>
</comment>
<feature type="domain" description="HTH cro/C1-type" evidence="1">
    <location>
        <begin position="26"/>
        <end position="80"/>
    </location>
</feature>
<dbReference type="InterPro" id="IPR001387">
    <property type="entry name" value="Cro/C1-type_HTH"/>
</dbReference>
<keyword evidence="3" id="KW-1185">Reference proteome</keyword>
<evidence type="ECO:0000313" key="3">
    <source>
        <dbReference type="Proteomes" id="UP001302274"/>
    </source>
</evidence>
<dbReference type="Proteomes" id="UP001302274">
    <property type="component" value="Unassembled WGS sequence"/>
</dbReference>
<evidence type="ECO:0000313" key="2">
    <source>
        <dbReference type="EMBL" id="MEA9357271.1"/>
    </source>
</evidence>
<dbReference type="Pfam" id="PF01381">
    <property type="entry name" value="HTH_3"/>
    <property type="match status" value="1"/>
</dbReference>